<keyword evidence="3" id="KW-1185">Reference proteome</keyword>
<gene>
    <name evidence="2" type="ORF">CC1G_11920</name>
</gene>
<sequence>MKKNIWGMPGQPMFNSHGWTKQKKPREKLPPSTMKDSREAQPDRFMTALASSEQTDYREGTRVVVVGVKSLLFEEKHSATRKMTEFQDKLGIGKGVLLATGFEEVYQETNDNWLREKEVERKKMQLMLMGTGDLVNAGWHVMSFYPETREKVHQIIEFLLSDKDYMYDPIFRFPPGYKFLSGEDDVTFTNFKK</sequence>
<dbReference type="GeneID" id="6009246"/>
<evidence type="ECO:0000256" key="1">
    <source>
        <dbReference type="SAM" id="MobiDB-lite"/>
    </source>
</evidence>
<dbReference type="InParanoid" id="A8NDE5"/>
<evidence type="ECO:0000313" key="3">
    <source>
        <dbReference type="Proteomes" id="UP000001861"/>
    </source>
</evidence>
<accession>A8NDE5</accession>
<proteinExistence type="predicted"/>
<dbReference type="KEGG" id="cci:CC1G_11920"/>
<reference evidence="2 3" key="1">
    <citation type="journal article" date="2010" name="Proc. Natl. Acad. Sci. U.S.A.">
        <title>Insights into evolution of multicellular fungi from the assembled chromosomes of the mushroom Coprinopsis cinerea (Coprinus cinereus).</title>
        <authorList>
            <person name="Stajich J.E."/>
            <person name="Wilke S.K."/>
            <person name="Ahren D."/>
            <person name="Au C.H."/>
            <person name="Birren B.W."/>
            <person name="Borodovsky M."/>
            <person name="Burns C."/>
            <person name="Canback B."/>
            <person name="Casselton L.A."/>
            <person name="Cheng C.K."/>
            <person name="Deng J."/>
            <person name="Dietrich F.S."/>
            <person name="Fargo D.C."/>
            <person name="Farman M.L."/>
            <person name="Gathman A.C."/>
            <person name="Goldberg J."/>
            <person name="Guigo R."/>
            <person name="Hoegger P.J."/>
            <person name="Hooker J.B."/>
            <person name="Huggins A."/>
            <person name="James T.Y."/>
            <person name="Kamada T."/>
            <person name="Kilaru S."/>
            <person name="Kodira C."/>
            <person name="Kues U."/>
            <person name="Kupfer D."/>
            <person name="Kwan H.S."/>
            <person name="Lomsadze A."/>
            <person name="Li W."/>
            <person name="Lilly W.W."/>
            <person name="Ma L.J."/>
            <person name="Mackey A.J."/>
            <person name="Manning G."/>
            <person name="Martin F."/>
            <person name="Muraguchi H."/>
            <person name="Natvig D.O."/>
            <person name="Palmerini H."/>
            <person name="Ramesh M.A."/>
            <person name="Rehmeyer C.J."/>
            <person name="Roe B.A."/>
            <person name="Shenoy N."/>
            <person name="Stanke M."/>
            <person name="Ter-Hovhannisyan V."/>
            <person name="Tunlid A."/>
            <person name="Velagapudi R."/>
            <person name="Vision T.J."/>
            <person name="Zeng Q."/>
            <person name="Zolan M.E."/>
            <person name="Pukkila P.J."/>
        </authorList>
    </citation>
    <scope>NUCLEOTIDE SEQUENCE [LARGE SCALE GENOMIC DNA]</scope>
    <source>
        <strain evidence="3">Okayama-7 / 130 / ATCC MYA-4618 / FGSC 9003</strain>
    </source>
</reference>
<dbReference type="RefSeq" id="XP_001832756.2">
    <property type="nucleotide sequence ID" value="XM_001832704.2"/>
</dbReference>
<dbReference type="Proteomes" id="UP000001861">
    <property type="component" value="Unassembled WGS sequence"/>
</dbReference>
<evidence type="ECO:0000313" key="2">
    <source>
        <dbReference type="EMBL" id="EAU89080.2"/>
    </source>
</evidence>
<dbReference type="VEuPathDB" id="FungiDB:CC1G_11920"/>
<name>A8NDE5_COPC7</name>
<dbReference type="HOGENOM" id="CLU_1408686_0_0_1"/>
<dbReference type="AlphaFoldDB" id="A8NDE5"/>
<dbReference type="EMBL" id="AACS02000009">
    <property type="protein sequence ID" value="EAU89080.2"/>
    <property type="molecule type" value="Genomic_DNA"/>
</dbReference>
<protein>
    <submittedName>
        <fullName evidence="2">Uncharacterized protein</fullName>
    </submittedName>
</protein>
<organism evidence="2 3">
    <name type="scientific">Coprinopsis cinerea (strain Okayama-7 / 130 / ATCC MYA-4618 / FGSC 9003)</name>
    <name type="common">Inky cap fungus</name>
    <name type="synonym">Hormographiella aspergillata</name>
    <dbReference type="NCBI Taxonomy" id="240176"/>
    <lineage>
        <taxon>Eukaryota</taxon>
        <taxon>Fungi</taxon>
        <taxon>Dikarya</taxon>
        <taxon>Basidiomycota</taxon>
        <taxon>Agaricomycotina</taxon>
        <taxon>Agaricomycetes</taxon>
        <taxon>Agaricomycetidae</taxon>
        <taxon>Agaricales</taxon>
        <taxon>Agaricineae</taxon>
        <taxon>Psathyrellaceae</taxon>
        <taxon>Coprinopsis</taxon>
    </lineage>
</organism>
<comment type="caution">
    <text evidence="2">The sequence shown here is derived from an EMBL/GenBank/DDBJ whole genome shotgun (WGS) entry which is preliminary data.</text>
</comment>
<feature type="region of interest" description="Disordered" evidence="1">
    <location>
        <begin position="1"/>
        <end position="41"/>
    </location>
</feature>